<dbReference type="AlphaFoldDB" id="A0A5A9W4W5"/>
<evidence type="ECO:0000313" key="1">
    <source>
        <dbReference type="EMBL" id="KAA0875777.1"/>
    </source>
</evidence>
<reference evidence="1 2" key="1">
    <citation type="submission" date="2019-03" db="EMBL/GenBank/DDBJ databases">
        <title>Nitrincola sp. nov. isolated from an Indian soda lake.</title>
        <authorList>
            <person name="Joshi A."/>
            <person name="Thite S.V."/>
            <person name="Joseph N."/>
            <person name="Dhotre D."/>
            <person name="Moorthy M."/>
            <person name="Shouche Y.S."/>
        </authorList>
    </citation>
    <scope>NUCLEOTIDE SEQUENCE [LARGE SCALE GENOMIC DNA]</scope>
    <source>
        <strain evidence="1 2">MEB193</strain>
    </source>
</reference>
<accession>A0A5A9W4W5</accession>
<gene>
    <name evidence="1" type="ORF">E1H14_03560</name>
</gene>
<dbReference type="Proteomes" id="UP000325302">
    <property type="component" value="Unassembled WGS sequence"/>
</dbReference>
<dbReference type="EMBL" id="SMRS01000002">
    <property type="protein sequence ID" value="KAA0875777.1"/>
    <property type="molecule type" value="Genomic_DNA"/>
</dbReference>
<dbReference type="RefSeq" id="WP_149390081.1">
    <property type="nucleotide sequence ID" value="NZ_SMRS01000002.1"/>
</dbReference>
<keyword evidence="2" id="KW-1185">Reference proteome</keyword>
<sequence length="90" mass="9900">MTTHNSYIDPLFLESLRVDGLHEAPALSFWKDSGGELIDLNFTAQETPSPHSDSQTLKSSSTPEALSLSDLIFDTGLDSLDDLLETNFKN</sequence>
<organism evidence="1 2">
    <name type="scientific">Nitrincola tapanii</name>
    <dbReference type="NCBI Taxonomy" id="1708751"/>
    <lineage>
        <taxon>Bacteria</taxon>
        <taxon>Pseudomonadati</taxon>
        <taxon>Pseudomonadota</taxon>
        <taxon>Gammaproteobacteria</taxon>
        <taxon>Oceanospirillales</taxon>
        <taxon>Oceanospirillaceae</taxon>
        <taxon>Nitrincola</taxon>
    </lineage>
</organism>
<name>A0A5A9W4W5_9GAMM</name>
<comment type="caution">
    <text evidence="1">The sequence shown here is derived from an EMBL/GenBank/DDBJ whole genome shotgun (WGS) entry which is preliminary data.</text>
</comment>
<protein>
    <submittedName>
        <fullName evidence="1">Uncharacterized protein</fullName>
    </submittedName>
</protein>
<proteinExistence type="predicted"/>
<evidence type="ECO:0000313" key="2">
    <source>
        <dbReference type="Proteomes" id="UP000325302"/>
    </source>
</evidence>